<dbReference type="InParanoid" id="A0A0V1AM69"/>
<dbReference type="Proteomes" id="UP000054776">
    <property type="component" value="Unassembled WGS sequence"/>
</dbReference>
<evidence type="ECO:0000313" key="1">
    <source>
        <dbReference type="EMBL" id="KRY25910.1"/>
    </source>
</evidence>
<accession>A0A0V1AM69</accession>
<dbReference type="AlphaFoldDB" id="A0A0V1AM69"/>
<protein>
    <submittedName>
        <fullName evidence="1">Uncharacterized protein</fullName>
    </submittedName>
</protein>
<dbReference type="EMBL" id="JYDH01000671">
    <property type="protein sequence ID" value="KRY25910.1"/>
    <property type="molecule type" value="Genomic_DNA"/>
</dbReference>
<gene>
    <name evidence="1" type="ORF">T01_179</name>
</gene>
<comment type="caution">
    <text evidence="1">The sequence shown here is derived from an EMBL/GenBank/DDBJ whole genome shotgun (WGS) entry which is preliminary data.</text>
</comment>
<reference evidence="1 2" key="1">
    <citation type="submission" date="2015-01" db="EMBL/GenBank/DDBJ databases">
        <title>Evolution of Trichinella species and genotypes.</title>
        <authorList>
            <person name="Korhonen P.K."/>
            <person name="Edoardo P."/>
            <person name="Giuseppe L.R."/>
            <person name="Gasser R.B."/>
        </authorList>
    </citation>
    <scope>NUCLEOTIDE SEQUENCE [LARGE SCALE GENOMIC DNA]</scope>
    <source>
        <strain evidence="1">ISS3</strain>
    </source>
</reference>
<sequence length="47" mass="4998">MNIKNVLLDLTVQTSACLYSTVLDDVALSVPTTMAVETFARSYSTGG</sequence>
<name>A0A0V1AM69_TRISP</name>
<evidence type="ECO:0000313" key="2">
    <source>
        <dbReference type="Proteomes" id="UP000054776"/>
    </source>
</evidence>
<keyword evidence="2" id="KW-1185">Reference proteome</keyword>
<proteinExistence type="predicted"/>
<organism evidence="1 2">
    <name type="scientific">Trichinella spiralis</name>
    <name type="common">Trichina worm</name>
    <dbReference type="NCBI Taxonomy" id="6334"/>
    <lineage>
        <taxon>Eukaryota</taxon>
        <taxon>Metazoa</taxon>
        <taxon>Ecdysozoa</taxon>
        <taxon>Nematoda</taxon>
        <taxon>Enoplea</taxon>
        <taxon>Dorylaimia</taxon>
        <taxon>Trichinellida</taxon>
        <taxon>Trichinellidae</taxon>
        <taxon>Trichinella</taxon>
    </lineage>
</organism>